<dbReference type="Proteomes" id="UP001153332">
    <property type="component" value="Unassembled WGS sequence"/>
</dbReference>
<evidence type="ECO:0000313" key="1">
    <source>
        <dbReference type="EMBL" id="KAJ8132143.1"/>
    </source>
</evidence>
<name>A0ACC2JY58_9PEZI</name>
<sequence>MATPIDLHIPPSTSTVNVSIIDSGTHLKGMWTSMFLEPDIPGHKYLAAPCYSFLIQHPTQNRSLVFDLGIKKDWQNWPKPVYESIIKTLGATPVVPKDVRDVLDEQGIDAKNIEALIWSHSHLDHVGDVSRFEPSTKLIIGPGAKEAIFPGYPTNPHAGFNESDVAGYEVDELDFSGSSIKIGGFTAVDYFGDGSFYLLDTPGHCVGHVCGFARVTSSPDSFILMGGDSVHHGAELRPHPWHPLPEKIMPNPFDPASPAPFPGEVFDKLLPGGREAPFYRPSRGPYSVHHDISGAEETIRGLQAIDAHDNILMVVAHDPSFLNVADFFPKTANAFMDKGWVQKTRWAWLADFAQVVGQDENIPRQLFGDARPVSQETS</sequence>
<evidence type="ECO:0000313" key="2">
    <source>
        <dbReference type="Proteomes" id="UP001153332"/>
    </source>
</evidence>
<organism evidence="1 2">
    <name type="scientific">Lasiodiplodia mahajangana</name>
    <dbReference type="NCBI Taxonomy" id="1108764"/>
    <lineage>
        <taxon>Eukaryota</taxon>
        <taxon>Fungi</taxon>
        <taxon>Dikarya</taxon>
        <taxon>Ascomycota</taxon>
        <taxon>Pezizomycotina</taxon>
        <taxon>Dothideomycetes</taxon>
        <taxon>Dothideomycetes incertae sedis</taxon>
        <taxon>Botryosphaeriales</taxon>
        <taxon>Botryosphaeriaceae</taxon>
        <taxon>Lasiodiplodia</taxon>
    </lineage>
</organism>
<protein>
    <submittedName>
        <fullName evidence="1">Uncharacterized protein</fullName>
    </submittedName>
</protein>
<keyword evidence="2" id="KW-1185">Reference proteome</keyword>
<gene>
    <name evidence="1" type="ORF">O1611_g1478</name>
</gene>
<proteinExistence type="predicted"/>
<dbReference type="EMBL" id="JAPUUL010000173">
    <property type="protein sequence ID" value="KAJ8132143.1"/>
    <property type="molecule type" value="Genomic_DNA"/>
</dbReference>
<comment type="caution">
    <text evidence="1">The sequence shown here is derived from an EMBL/GenBank/DDBJ whole genome shotgun (WGS) entry which is preliminary data.</text>
</comment>
<reference evidence="1" key="1">
    <citation type="submission" date="2022-12" db="EMBL/GenBank/DDBJ databases">
        <title>Genome Sequence of Lasiodiplodia mahajangana.</title>
        <authorList>
            <person name="Buettner E."/>
        </authorList>
    </citation>
    <scope>NUCLEOTIDE SEQUENCE</scope>
    <source>
        <strain evidence="1">VT137</strain>
    </source>
</reference>
<accession>A0ACC2JY58</accession>